<feature type="region of interest" description="Disordered" evidence="5">
    <location>
        <begin position="450"/>
        <end position="474"/>
    </location>
</feature>
<reference evidence="7" key="1">
    <citation type="submission" date="2022-06" db="EMBL/GenBank/DDBJ databases">
        <authorList>
            <consortium name="SYNGENTA / RWTH Aachen University"/>
        </authorList>
    </citation>
    <scope>NUCLEOTIDE SEQUENCE</scope>
</reference>
<dbReference type="InterPro" id="IPR001356">
    <property type="entry name" value="HD"/>
</dbReference>
<gene>
    <name evidence="7" type="ORF">PPACK8108_LOCUS24774</name>
</gene>
<sequence>MVPISLEFLRLQDRCFATSPDNISALGSLATENQRLMEQAEIASRSDMMTTSEAIACASIASNIVQLSSCVIESNYAIQDLCTEFLKKTRFFSPNLNTYTSSIEPSSTIDRCPKPINLTQHGLRKWCKSHLSYLFPTNKQVAEFSMISEMSESQVSSWFRNARTRSGWSKLFSDKVHVNRDPSRLDIVFQDYNSYILSHCHSDICERLSYDVHFRLVDKVWRWFHTDKNCKKLEGSGSVRPWVKTVLFKALDKAKESCISDFNSKDAHPFSGFNEPPTQSFFTKKYPHSDSEDTASESSSSTNSRCSTLSCLSCELVSGSSSGQPSSSSSTLHHVTTPSSTSSDYLPASNSSNFQSLSPSRVSSDLSTSDSHDYQSPPDLTFPLQSSPPSLLTSHTLNPVEIINGLDALFKLDCSSGSPHQLPPPHSKYPEASTLPSDFFLGSLREFALPSSSSTNSQETAELESGQFDDASEN</sequence>
<protein>
    <submittedName>
        <fullName evidence="7">Expressed protein</fullName>
    </submittedName>
</protein>
<dbReference type="Gene3D" id="1.10.10.60">
    <property type="entry name" value="Homeodomain-like"/>
    <property type="match status" value="1"/>
</dbReference>
<proteinExistence type="inferred from homology"/>
<feature type="compositionally biased region" description="Low complexity" evidence="5">
    <location>
        <begin position="322"/>
        <end position="369"/>
    </location>
</feature>
<dbReference type="Proteomes" id="UP001153365">
    <property type="component" value="Unassembled WGS sequence"/>
</dbReference>
<feature type="domain" description="KN homeodomain" evidence="6">
    <location>
        <begin position="126"/>
        <end position="165"/>
    </location>
</feature>
<dbReference type="Pfam" id="PF05920">
    <property type="entry name" value="Homeobox_KN"/>
    <property type="match status" value="1"/>
</dbReference>
<evidence type="ECO:0000256" key="2">
    <source>
        <dbReference type="ARBA" id="ARBA00023125"/>
    </source>
</evidence>
<evidence type="ECO:0000256" key="3">
    <source>
        <dbReference type="ARBA" id="ARBA00023155"/>
    </source>
</evidence>
<evidence type="ECO:0000259" key="6">
    <source>
        <dbReference type="Pfam" id="PF05920"/>
    </source>
</evidence>
<feature type="region of interest" description="Disordered" evidence="5">
    <location>
        <begin position="284"/>
        <end position="305"/>
    </location>
</feature>
<dbReference type="AlphaFoldDB" id="A0AAV0BU71"/>
<comment type="caution">
    <text evidence="7">The sequence shown here is derived from an EMBL/GenBank/DDBJ whole genome shotgun (WGS) entry which is preliminary data.</text>
</comment>
<evidence type="ECO:0000256" key="5">
    <source>
        <dbReference type="SAM" id="MobiDB-lite"/>
    </source>
</evidence>
<dbReference type="GO" id="GO:0003677">
    <property type="term" value="F:DNA binding"/>
    <property type="evidence" value="ECO:0007669"/>
    <property type="project" value="UniProtKB-KW"/>
</dbReference>
<organism evidence="7 8">
    <name type="scientific">Phakopsora pachyrhizi</name>
    <name type="common">Asian soybean rust disease fungus</name>
    <dbReference type="NCBI Taxonomy" id="170000"/>
    <lineage>
        <taxon>Eukaryota</taxon>
        <taxon>Fungi</taxon>
        <taxon>Dikarya</taxon>
        <taxon>Basidiomycota</taxon>
        <taxon>Pucciniomycotina</taxon>
        <taxon>Pucciniomycetes</taxon>
        <taxon>Pucciniales</taxon>
        <taxon>Phakopsoraceae</taxon>
        <taxon>Phakopsora</taxon>
    </lineage>
</organism>
<keyword evidence="2" id="KW-0238">DNA-binding</keyword>
<evidence type="ECO:0000313" key="8">
    <source>
        <dbReference type="Proteomes" id="UP001153365"/>
    </source>
</evidence>
<evidence type="ECO:0000313" key="7">
    <source>
        <dbReference type="EMBL" id="CAH7689648.1"/>
    </source>
</evidence>
<dbReference type="GO" id="GO:0006355">
    <property type="term" value="P:regulation of DNA-templated transcription"/>
    <property type="evidence" value="ECO:0007669"/>
    <property type="project" value="InterPro"/>
</dbReference>
<keyword evidence="3" id="KW-0371">Homeobox</keyword>
<feature type="compositionally biased region" description="Low complexity" evidence="5">
    <location>
        <begin position="296"/>
        <end position="305"/>
    </location>
</feature>
<name>A0AAV0BU71_PHAPC</name>
<keyword evidence="8" id="KW-1185">Reference proteome</keyword>
<keyword evidence="4" id="KW-0539">Nucleus</keyword>
<dbReference type="InterPro" id="IPR008422">
    <property type="entry name" value="KN_HD"/>
</dbReference>
<comment type="similarity">
    <text evidence="1">Belongs to the TALE/M-ATYP homeobox family.</text>
</comment>
<feature type="compositionally biased region" description="Polar residues" evidence="5">
    <location>
        <begin position="450"/>
        <end position="460"/>
    </location>
</feature>
<dbReference type="CDD" id="cd00086">
    <property type="entry name" value="homeodomain"/>
    <property type="match status" value="1"/>
</dbReference>
<accession>A0AAV0BU71</accession>
<evidence type="ECO:0000256" key="4">
    <source>
        <dbReference type="ARBA" id="ARBA00023242"/>
    </source>
</evidence>
<evidence type="ECO:0000256" key="1">
    <source>
        <dbReference type="ARBA" id="ARBA00005800"/>
    </source>
</evidence>
<feature type="region of interest" description="Disordered" evidence="5">
    <location>
        <begin position="322"/>
        <end position="387"/>
    </location>
</feature>
<dbReference type="SUPFAM" id="SSF46689">
    <property type="entry name" value="Homeodomain-like"/>
    <property type="match status" value="1"/>
</dbReference>
<dbReference type="InterPro" id="IPR009057">
    <property type="entry name" value="Homeodomain-like_sf"/>
</dbReference>
<dbReference type="EMBL" id="CALTRL010006111">
    <property type="protein sequence ID" value="CAH7689648.1"/>
    <property type="molecule type" value="Genomic_DNA"/>
</dbReference>